<dbReference type="HAMAP" id="MF_00265">
    <property type="entry name" value="VapC_Nob1"/>
    <property type="match status" value="1"/>
</dbReference>
<evidence type="ECO:0000256" key="2">
    <source>
        <dbReference type="ARBA" id="ARBA00022722"/>
    </source>
</evidence>
<dbReference type="PANTHER" id="PTHR35901">
    <property type="entry name" value="RIBONUCLEASE VAPC3"/>
    <property type="match status" value="1"/>
</dbReference>
<evidence type="ECO:0000313" key="11">
    <source>
        <dbReference type="Proteomes" id="UP001143400"/>
    </source>
</evidence>
<keyword evidence="1 6" id="KW-1277">Toxin-antitoxin system</keyword>
<feature type="domain" description="PIN" evidence="7">
    <location>
        <begin position="4"/>
        <end position="118"/>
    </location>
</feature>
<evidence type="ECO:0000256" key="5">
    <source>
        <dbReference type="ARBA" id="ARBA00022842"/>
    </source>
</evidence>
<dbReference type="EMBL" id="JAFBCY010000001">
    <property type="protein sequence ID" value="MBM7850150.1"/>
    <property type="molecule type" value="Genomic_DNA"/>
</dbReference>
<comment type="cofactor">
    <cofactor evidence="6">
        <name>Mg(2+)</name>
        <dbReference type="ChEBI" id="CHEBI:18420"/>
    </cofactor>
</comment>
<comment type="similarity">
    <text evidence="6">Belongs to the PINc/VapC protein family.</text>
</comment>
<dbReference type="AlphaFoldDB" id="A0A9W6IRZ6"/>
<comment type="caution">
    <text evidence="8">The sequence shown here is derived from an EMBL/GenBank/DDBJ whole genome shotgun (WGS) entry which is preliminary data.</text>
</comment>
<dbReference type="CDD" id="cd09873">
    <property type="entry name" value="PIN_Pae0151-like"/>
    <property type="match status" value="1"/>
</dbReference>
<dbReference type="PANTHER" id="PTHR35901:SF1">
    <property type="entry name" value="EXONUCLEASE VAPC9"/>
    <property type="match status" value="1"/>
</dbReference>
<dbReference type="Proteomes" id="UP001143400">
    <property type="component" value="Unassembled WGS sequence"/>
</dbReference>
<reference evidence="8" key="1">
    <citation type="journal article" date="2014" name="Int. J. Syst. Evol. Microbiol.">
        <title>Complete genome sequence of Corynebacterium casei LMG S-19264T (=DSM 44701T), isolated from a smear-ripened cheese.</title>
        <authorList>
            <consortium name="US DOE Joint Genome Institute (JGI-PGF)"/>
            <person name="Walter F."/>
            <person name="Albersmeier A."/>
            <person name="Kalinowski J."/>
            <person name="Ruckert C."/>
        </authorList>
    </citation>
    <scope>NUCLEOTIDE SEQUENCE</scope>
    <source>
        <strain evidence="8">VKM B-1606</strain>
    </source>
</reference>
<gene>
    <name evidence="6" type="primary">vapC</name>
    <name evidence="8" type="ORF">GCM10008170_14610</name>
    <name evidence="9" type="ORF">JOD31_000362</name>
</gene>
<dbReference type="Proteomes" id="UP000758856">
    <property type="component" value="Unassembled WGS sequence"/>
</dbReference>
<dbReference type="GO" id="GO:0016787">
    <property type="term" value="F:hydrolase activity"/>
    <property type="evidence" value="ECO:0007669"/>
    <property type="project" value="UniProtKB-KW"/>
</dbReference>
<dbReference type="InterPro" id="IPR002716">
    <property type="entry name" value="PIN_dom"/>
</dbReference>
<dbReference type="GO" id="GO:0000287">
    <property type="term" value="F:magnesium ion binding"/>
    <property type="evidence" value="ECO:0007669"/>
    <property type="project" value="UniProtKB-UniRule"/>
</dbReference>
<evidence type="ECO:0000256" key="3">
    <source>
        <dbReference type="ARBA" id="ARBA00022723"/>
    </source>
</evidence>
<dbReference type="Gene3D" id="3.40.50.1010">
    <property type="entry name" value="5'-nuclease"/>
    <property type="match status" value="1"/>
</dbReference>
<evidence type="ECO:0000259" key="7">
    <source>
        <dbReference type="Pfam" id="PF01850"/>
    </source>
</evidence>
<reference evidence="9 10" key="2">
    <citation type="submission" date="2021-01" db="EMBL/GenBank/DDBJ databases">
        <title>Genomic Encyclopedia of Type Strains, Phase IV (KMG-IV): sequencing the most valuable type-strain genomes for metagenomic binning, comparative biology and taxonomic classification.</title>
        <authorList>
            <person name="Goeker M."/>
        </authorList>
    </citation>
    <scope>NUCLEOTIDE SEQUENCE [LARGE SCALE GENOMIC DNA]</scope>
    <source>
        <strain evidence="9 10">DSM 6130</strain>
    </source>
</reference>
<dbReference type="EMBL" id="BSFF01000002">
    <property type="protein sequence ID" value="GLK55442.1"/>
    <property type="molecule type" value="Genomic_DNA"/>
</dbReference>
<dbReference type="SUPFAM" id="SSF88723">
    <property type="entry name" value="PIN domain-like"/>
    <property type="match status" value="1"/>
</dbReference>
<protein>
    <recommendedName>
        <fullName evidence="6">Ribonuclease VapC</fullName>
        <shortName evidence="6">RNase VapC</shortName>
        <ecNumber evidence="6">3.1.-.-</ecNumber>
    </recommendedName>
    <alternativeName>
        <fullName evidence="6">Toxin VapC</fullName>
    </alternativeName>
</protein>
<feature type="binding site" evidence="6">
    <location>
        <position position="97"/>
    </location>
    <ligand>
        <name>Mg(2+)</name>
        <dbReference type="ChEBI" id="CHEBI:18420"/>
    </ligand>
</feature>
<keyword evidence="3 6" id="KW-0479">Metal-binding</keyword>
<reference evidence="8" key="3">
    <citation type="submission" date="2023-01" db="EMBL/GenBank/DDBJ databases">
        <authorList>
            <person name="Sun Q."/>
            <person name="Evtushenko L."/>
        </authorList>
    </citation>
    <scope>NUCLEOTIDE SEQUENCE</scope>
    <source>
        <strain evidence="8">VKM B-1606</strain>
    </source>
</reference>
<sequence length="140" mass="14799">MSLVVDASVVVKWYVDEVRSAEARRLLAGDDLLAAPAHVEAEVGQVLRRRVQSREISIAQALAAVELLQDTLVLIPISGLMPAAIEMACGACVSVYDSLYVAAALAWGAPLATDDGKLIASIERSPFAGRVAFHPLNAFG</sequence>
<keyword evidence="6" id="KW-0800">Toxin</keyword>
<accession>A0A9W6IRZ6</accession>
<organism evidence="8 11">
    <name type="scientific">Methylopila capsulata</name>
    <dbReference type="NCBI Taxonomy" id="61654"/>
    <lineage>
        <taxon>Bacteria</taxon>
        <taxon>Pseudomonadati</taxon>
        <taxon>Pseudomonadota</taxon>
        <taxon>Alphaproteobacteria</taxon>
        <taxon>Hyphomicrobiales</taxon>
        <taxon>Methylopilaceae</taxon>
        <taxon>Methylopila</taxon>
    </lineage>
</organism>
<evidence type="ECO:0000256" key="4">
    <source>
        <dbReference type="ARBA" id="ARBA00022801"/>
    </source>
</evidence>
<evidence type="ECO:0000313" key="9">
    <source>
        <dbReference type="EMBL" id="MBM7850150.1"/>
    </source>
</evidence>
<evidence type="ECO:0000256" key="6">
    <source>
        <dbReference type="HAMAP-Rule" id="MF_00265"/>
    </source>
</evidence>
<dbReference type="EC" id="3.1.-.-" evidence="6"/>
<dbReference type="GO" id="GO:0004540">
    <property type="term" value="F:RNA nuclease activity"/>
    <property type="evidence" value="ECO:0007669"/>
    <property type="project" value="InterPro"/>
</dbReference>
<keyword evidence="2 6" id="KW-0540">Nuclease</keyword>
<comment type="function">
    <text evidence="6">Toxic component of a toxin-antitoxin (TA) system. An RNase.</text>
</comment>
<name>A0A9W6IRZ6_9HYPH</name>
<keyword evidence="10" id="KW-1185">Reference proteome</keyword>
<dbReference type="RefSeq" id="WP_204948607.1">
    <property type="nucleotide sequence ID" value="NZ_BSFF01000002.1"/>
</dbReference>
<proteinExistence type="inferred from homology"/>
<feature type="binding site" evidence="6">
    <location>
        <position position="6"/>
    </location>
    <ligand>
        <name>Mg(2+)</name>
        <dbReference type="ChEBI" id="CHEBI:18420"/>
    </ligand>
</feature>
<keyword evidence="5 6" id="KW-0460">Magnesium</keyword>
<evidence type="ECO:0000313" key="10">
    <source>
        <dbReference type="Proteomes" id="UP000758856"/>
    </source>
</evidence>
<dbReference type="GO" id="GO:0090729">
    <property type="term" value="F:toxin activity"/>
    <property type="evidence" value="ECO:0007669"/>
    <property type="project" value="UniProtKB-KW"/>
</dbReference>
<keyword evidence="4 6" id="KW-0378">Hydrolase</keyword>
<dbReference type="InterPro" id="IPR029060">
    <property type="entry name" value="PIN-like_dom_sf"/>
</dbReference>
<dbReference type="Pfam" id="PF01850">
    <property type="entry name" value="PIN"/>
    <property type="match status" value="1"/>
</dbReference>
<evidence type="ECO:0000256" key="1">
    <source>
        <dbReference type="ARBA" id="ARBA00022649"/>
    </source>
</evidence>
<evidence type="ECO:0000313" key="8">
    <source>
        <dbReference type="EMBL" id="GLK55442.1"/>
    </source>
</evidence>
<dbReference type="InterPro" id="IPR022907">
    <property type="entry name" value="VapC_family"/>
</dbReference>
<dbReference type="InterPro" id="IPR051619">
    <property type="entry name" value="TypeII_TA_RNase_PINc/VapC"/>
</dbReference>
<dbReference type="InterPro" id="IPR044153">
    <property type="entry name" value="PIN_Pae0151-like"/>
</dbReference>